<feature type="compositionally biased region" description="Polar residues" evidence="6">
    <location>
        <begin position="435"/>
        <end position="448"/>
    </location>
</feature>
<keyword evidence="2 5" id="KW-0728">SH3 domain</keyword>
<comment type="subcellular location">
    <subcellularLocation>
        <location evidence="1">Cytoplasm</location>
    </subcellularLocation>
</comment>
<dbReference type="InterPro" id="IPR000219">
    <property type="entry name" value="DH_dom"/>
</dbReference>
<dbReference type="AlphaFoldDB" id="A0A7R9FS34"/>
<evidence type="ECO:0000259" key="7">
    <source>
        <dbReference type="PROSITE" id="PS50002"/>
    </source>
</evidence>
<dbReference type="InterPro" id="IPR001331">
    <property type="entry name" value="GDS_CDC24_CS"/>
</dbReference>
<dbReference type="SUPFAM" id="SSF48065">
    <property type="entry name" value="DBL homology domain (DH-domain)"/>
    <property type="match status" value="1"/>
</dbReference>
<evidence type="ECO:0000256" key="5">
    <source>
        <dbReference type="PROSITE-ProRule" id="PRU00192"/>
    </source>
</evidence>
<dbReference type="EMBL" id="LR904575">
    <property type="protein sequence ID" value="CAD7252940.1"/>
    <property type="molecule type" value="Genomic_DNA"/>
</dbReference>
<dbReference type="Pfam" id="PF22697">
    <property type="entry name" value="SOS1_NGEF_PH"/>
    <property type="match status" value="1"/>
</dbReference>
<feature type="domain" description="DH" evidence="9">
    <location>
        <begin position="657"/>
        <end position="841"/>
    </location>
</feature>
<feature type="compositionally biased region" description="Low complexity" evidence="6">
    <location>
        <begin position="345"/>
        <end position="369"/>
    </location>
</feature>
<dbReference type="PANTHER" id="PTHR47544">
    <property type="entry name" value="RHO GUANINE NUCLEOTIDE EXCHANGE FACTOR 4"/>
    <property type="match status" value="1"/>
</dbReference>
<evidence type="ECO:0000256" key="2">
    <source>
        <dbReference type="ARBA" id="ARBA00022443"/>
    </source>
</evidence>
<feature type="region of interest" description="Disordered" evidence="6">
    <location>
        <begin position="268"/>
        <end position="288"/>
    </location>
</feature>
<feature type="region of interest" description="Disordered" evidence="6">
    <location>
        <begin position="1037"/>
        <end position="1058"/>
    </location>
</feature>
<evidence type="ECO:0000256" key="1">
    <source>
        <dbReference type="ARBA" id="ARBA00004496"/>
    </source>
</evidence>
<feature type="region of interest" description="Disordered" evidence="6">
    <location>
        <begin position="324"/>
        <end position="378"/>
    </location>
</feature>
<evidence type="ECO:0000256" key="6">
    <source>
        <dbReference type="SAM" id="MobiDB-lite"/>
    </source>
</evidence>
<dbReference type="Pfam" id="PF00621">
    <property type="entry name" value="RhoGEF"/>
    <property type="match status" value="1"/>
</dbReference>
<dbReference type="InterPro" id="IPR036028">
    <property type="entry name" value="SH3-like_dom_sf"/>
</dbReference>
<dbReference type="Gene3D" id="1.20.900.10">
    <property type="entry name" value="Dbl homology (DH) domain"/>
    <property type="match status" value="1"/>
</dbReference>
<evidence type="ECO:0000256" key="4">
    <source>
        <dbReference type="ARBA" id="ARBA00022658"/>
    </source>
</evidence>
<dbReference type="EMBL" id="CAJPEV010005058">
    <property type="protein sequence ID" value="CAG0902693.1"/>
    <property type="molecule type" value="Genomic_DNA"/>
</dbReference>
<feature type="domain" description="PH" evidence="8">
    <location>
        <begin position="872"/>
        <end position="986"/>
    </location>
</feature>
<evidence type="ECO:0000259" key="9">
    <source>
        <dbReference type="PROSITE" id="PS50010"/>
    </source>
</evidence>
<reference evidence="10" key="1">
    <citation type="submission" date="2020-11" db="EMBL/GenBank/DDBJ databases">
        <authorList>
            <person name="Tran Van P."/>
        </authorList>
    </citation>
    <scope>NUCLEOTIDE SEQUENCE</scope>
</reference>
<evidence type="ECO:0000256" key="3">
    <source>
        <dbReference type="ARBA" id="ARBA00022490"/>
    </source>
</evidence>
<dbReference type="InterPro" id="IPR035899">
    <property type="entry name" value="DBL_dom_sf"/>
</dbReference>
<keyword evidence="3" id="KW-0963">Cytoplasm</keyword>
<dbReference type="GO" id="GO:0005737">
    <property type="term" value="C:cytoplasm"/>
    <property type="evidence" value="ECO:0007669"/>
    <property type="project" value="UniProtKB-SubCell"/>
</dbReference>
<dbReference type="PROSITE" id="PS00741">
    <property type="entry name" value="DH_1"/>
    <property type="match status" value="1"/>
</dbReference>
<sequence length="1075" mass="120959">MAEGSVKLRRRRSLALMFARVDDEREKTANEVRQATPFASRKDVKRRHSVALFGRSVATQRQSVFYVGSGDDGARTSVAKHADVKRRHSVAVCDDAVAIQRPFRDKRRSVFYLDSDDRSPPESDAGVRRRKFSLFRVLDAYREKKDRLNPFGGRSCDDDDGDSDNTFNPDYRRAFSLDSRLTRIAEVPSVPCDEDENSAVGRFAGGGGSGFRAGVRFLEESPSAGPGPPAAPDQRVQSSAESPQVRRFFGSIVRPKSEVFTGSMLESEEPVSLPHLGREFPSDRSISSEDQATLLGRLRKNLMLKFNRRGSTVAEPLPTDWRIEPATVDNKMNGNSRSSSKNRLSGDSGDSGIGIDPLGRLGPPSSPSRNFNEQSEPMELWNSERWALEEARKTSAPPGGVPNGYPSVPGDGGRGERVVQAPQTADSPGMKRWPGTSSLRRSRSQPSDLNAPAPGSDDATGPTHCSNGHHAGTLSDDDLLNSSTSSTGSQMSLDQHRQDGVLLAEALWDHPTLDQEELRFRAGDTIEVIDRSFPNWWWGVIGSQSGWFPASAVRVSRDSFFFDRRWVQSRGNVYSGGALTCGNLHSMFRVSSKKLRVDQEEEDARKSLHPSPSSRTVRDSPRAAAPKASGSGMHSCHTSPLPFGQVEARSAVSKERIRANIIQEILSSELDFLNNLRDIVQGYIRQMERRPEMFTIEQIILIFGNVETIFDFQEKFVTDLQASIVWDRPHLTCIGSVFLRHRNSFEMYSAYCNNHPHGISVLEDMYGDWRKVHFLEACRLRQKMIGISLDGFLLTPVQKICKYPLQLAELLKYTQNSHPDYDPLEQALQEMTYLAQSINERKRRLENLEQLATWENAIEGWEGPGILESSSHLIRQGDALKITNTGRVKEVTLFLFDHLLVFCKKDMLKKNCLLFRGRICLDNCQVLDILDGRGHRAFPPTDPQFNIVLRNAWKMFDFRRNLWWVFAARTVEEKERWMEALAVERKQVEHDRDYGLSISPEDKKLAMLAARRGRHKPKRPKSKPRRHKFDAAFTAELLSSMDRPESSPTPGKKRSGASWFAFAARKRTPLILAPS</sequence>
<dbReference type="SMART" id="SM00233">
    <property type="entry name" value="PH"/>
    <property type="match status" value="1"/>
</dbReference>
<protein>
    <submittedName>
        <fullName evidence="10">Uncharacterized protein</fullName>
    </submittedName>
</protein>
<dbReference type="Gene3D" id="2.30.30.40">
    <property type="entry name" value="SH3 Domains"/>
    <property type="match status" value="1"/>
</dbReference>
<keyword evidence="4" id="KW-0344">Guanine-nucleotide releasing factor</keyword>
<dbReference type="Proteomes" id="UP000677054">
    <property type="component" value="Unassembled WGS sequence"/>
</dbReference>
<dbReference type="InterPro" id="IPR001452">
    <property type="entry name" value="SH3_domain"/>
</dbReference>
<dbReference type="SMART" id="SM00326">
    <property type="entry name" value="SH3"/>
    <property type="match status" value="1"/>
</dbReference>
<evidence type="ECO:0000313" key="11">
    <source>
        <dbReference type="Proteomes" id="UP000677054"/>
    </source>
</evidence>
<feature type="compositionally biased region" description="Low complexity" evidence="6">
    <location>
        <begin position="480"/>
        <end position="493"/>
    </location>
</feature>
<dbReference type="SUPFAM" id="SSF50044">
    <property type="entry name" value="SH3-domain"/>
    <property type="match status" value="1"/>
</dbReference>
<dbReference type="GO" id="GO:0035556">
    <property type="term" value="P:intracellular signal transduction"/>
    <property type="evidence" value="ECO:0007669"/>
    <property type="project" value="InterPro"/>
</dbReference>
<feature type="region of interest" description="Disordered" evidence="6">
    <location>
        <begin position="599"/>
        <end position="642"/>
    </location>
</feature>
<feature type="region of interest" description="Disordered" evidence="6">
    <location>
        <begin position="219"/>
        <end position="243"/>
    </location>
</feature>
<organism evidence="10">
    <name type="scientific">Darwinula stevensoni</name>
    <dbReference type="NCBI Taxonomy" id="69355"/>
    <lineage>
        <taxon>Eukaryota</taxon>
        <taxon>Metazoa</taxon>
        <taxon>Ecdysozoa</taxon>
        <taxon>Arthropoda</taxon>
        <taxon>Crustacea</taxon>
        <taxon>Oligostraca</taxon>
        <taxon>Ostracoda</taxon>
        <taxon>Podocopa</taxon>
        <taxon>Podocopida</taxon>
        <taxon>Darwinulocopina</taxon>
        <taxon>Darwinuloidea</taxon>
        <taxon>Darwinulidae</taxon>
        <taxon>Darwinula</taxon>
    </lineage>
</organism>
<gene>
    <name evidence="10" type="ORF">DSTB1V02_LOCUS12691</name>
</gene>
<feature type="compositionally biased region" description="Polar residues" evidence="6">
    <location>
        <begin position="330"/>
        <end position="343"/>
    </location>
</feature>
<keyword evidence="11" id="KW-1185">Reference proteome</keyword>
<dbReference type="CDD" id="cd11828">
    <property type="entry name" value="SH3_ARHGEF9_like"/>
    <property type="match status" value="1"/>
</dbReference>
<dbReference type="CDD" id="cd01224">
    <property type="entry name" value="PH_Collybistin_ASEF"/>
    <property type="match status" value="1"/>
</dbReference>
<dbReference type="PROSITE" id="PS50003">
    <property type="entry name" value="PH_DOMAIN"/>
    <property type="match status" value="1"/>
</dbReference>
<dbReference type="Gene3D" id="2.30.29.30">
    <property type="entry name" value="Pleckstrin-homology domain (PH domain)/Phosphotyrosine-binding domain (PTB)"/>
    <property type="match status" value="1"/>
</dbReference>
<evidence type="ECO:0000259" key="8">
    <source>
        <dbReference type="PROSITE" id="PS50003"/>
    </source>
</evidence>
<dbReference type="SMART" id="SM00325">
    <property type="entry name" value="RhoGEF"/>
    <property type="match status" value="1"/>
</dbReference>
<dbReference type="PROSITE" id="PS50002">
    <property type="entry name" value="SH3"/>
    <property type="match status" value="1"/>
</dbReference>
<dbReference type="PROSITE" id="PS50010">
    <property type="entry name" value="DH_2"/>
    <property type="match status" value="1"/>
</dbReference>
<accession>A0A7R9FS34</accession>
<feature type="domain" description="SH3" evidence="7">
    <location>
        <begin position="499"/>
        <end position="558"/>
    </location>
</feature>
<dbReference type="PANTHER" id="PTHR47544:SF3">
    <property type="entry name" value="RHO GUANINE NUCLEOTIDE EXCHANGE FACTOR 4 ISOFORM X1"/>
    <property type="match status" value="1"/>
</dbReference>
<dbReference type="SUPFAM" id="SSF50729">
    <property type="entry name" value="PH domain-like"/>
    <property type="match status" value="1"/>
</dbReference>
<dbReference type="Pfam" id="PF07653">
    <property type="entry name" value="SH3_2"/>
    <property type="match status" value="1"/>
</dbReference>
<dbReference type="InterPro" id="IPR001849">
    <property type="entry name" value="PH_domain"/>
</dbReference>
<name>A0A7R9FS34_9CRUS</name>
<proteinExistence type="predicted"/>
<dbReference type="OrthoDB" id="660555at2759"/>
<dbReference type="InterPro" id="IPR011993">
    <property type="entry name" value="PH-like_dom_sf"/>
</dbReference>
<dbReference type="GO" id="GO:0005085">
    <property type="term" value="F:guanyl-nucleotide exchange factor activity"/>
    <property type="evidence" value="ECO:0007669"/>
    <property type="project" value="UniProtKB-KW"/>
</dbReference>
<feature type="region of interest" description="Disordered" evidence="6">
    <location>
        <begin position="390"/>
        <end position="496"/>
    </location>
</feature>
<dbReference type="CDD" id="cd00160">
    <property type="entry name" value="RhoGEF"/>
    <property type="match status" value="1"/>
</dbReference>
<dbReference type="InterPro" id="IPR055251">
    <property type="entry name" value="SOS1_NGEF_PH"/>
</dbReference>
<evidence type="ECO:0000313" key="10">
    <source>
        <dbReference type="EMBL" id="CAD7252940.1"/>
    </source>
</evidence>